<organism evidence="4 5">
    <name type="scientific">Nocardioides caricicola</name>
    <dbReference type="NCBI Taxonomy" id="634770"/>
    <lineage>
        <taxon>Bacteria</taxon>
        <taxon>Bacillati</taxon>
        <taxon>Actinomycetota</taxon>
        <taxon>Actinomycetes</taxon>
        <taxon>Propionibacteriales</taxon>
        <taxon>Nocardioidaceae</taxon>
        <taxon>Nocardioides</taxon>
    </lineage>
</organism>
<evidence type="ECO:0000313" key="4">
    <source>
        <dbReference type="EMBL" id="MFC5494899.1"/>
    </source>
</evidence>
<feature type="region of interest" description="Disordered" evidence="1">
    <location>
        <begin position="35"/>
        <end position="81"/>
    </location>
</feature>
<feature type="domain" description="Endonuclease/exonuclease/phosphatase" evidence="3">
    <location>
        <begin position="89"/>
        <end position="311"/>
    </location>
</feature>
<keyword evidence="2" id="KW-0812">Transmembrane</keyword>
<sequence>MRSRITDTAALTAVMVGLLIVVITALLIATKDPEQPAARLPDPTAPPPTAPADPEASATGQTKPPRPTRSPGDRETCVDGGTRTRLTVLTFNIHSARTPDGSVRLAEIASELATWDADVVLLQEVDRGRAWTGGVDMPAVLADQLDMAWAFGTNVRRSATNLYGTAILSRFPIESYRNTLLPAPPGTQQRGLLNAVIDVDGTRMSVYGTHLEHTSSDARVQQMQTIAPILAADELPKVFGGDLNAKPGSPVLLAAGPAVQDTWKAIGDGAGLTHPAGVPQHRIDYLMHGDGSDADLAPLATQVLTSNVSDHRAVWATYELSSGSATDVCVPVVPEQDQG</sequence>
<keyword evidence="2" id="KW-0472">Membrane</keyword>
<dbReference type="RefSeq" id="WP_345175139.1">
    <property type="nucleotide sequence ID" value="NZ_BAABFQ010000005.1"/>
</dbReference>
<dbReference type="PANTHER" id="PTHR14859">
    <property type="entry name" value="CALCOFLUOR WHITE HYPERSENSITIVE PROTEIN PRECURSOR"/>
    <property type="match status" value="1"/>
</dbReference>
<dbReference type="PANTHER" id="PTHR14859:SF15">
    <property type="entry name" value="ENDONUCLEASE_EXONUCLEASE_PHOSPHATASE DOMAIN-CONTAINING PROTEIN"/>
    <property type="match status" value="1"/>
</dbReference>
<dbReference type="InterPro" id="IPR005135">
    <property type="entry name" value="Endo/exonuclease/phosphatase"/>
</dbReference>
<protein>
    <submittedName>
        <fullName evidence="4">Endonuclease/exonuclease/phosphatase family protein</fullName>
    </submittedName>
</protein>
<keyword evidence="4" id="KW-0378">Hydrolase</keyword>
<dbReference type="Gene3D" id="3.60.10.10">
    <property type="entry name" value="Endonuclease/exonuclease/phosphatase"/>
    <property type="match status" value="1"/>
</dbReference>
<keyword evidence="4" id="KW-0540">Nuclease</keyword>
<evidence type="ECO:0000259" key="3">
    <source>
        <dbReference type="Pfam" id="PF03372"/>
    </source>
</evidence>
<name>A0ABW0N4S3_9ACTN</name>
<keyword evidence="2" id="KW-1133">Transmembrane helix</keyword>
<accession>A0ABW0N4S3</accession>
<dbReference type="Proteomes" id="UP001595956">
    <property type="component" value="Unassembled WGS sequence"/>
</dbReference>
<dbReference type="InterPro" id="IPR036691">
    <property type="entry name" value="Endo/exonu/phosph_ase_sf"/>
</dbReference>
<evidence type="ECO:0000256" key="2">
    <source>
        <dbReference type="SAM" id="Phobius"/>
    </source>
</evidence>
<keyword evidence="4" id="KW-0255">Endonuclease</keyword>
<comment type="caution">
    <text evidence="4">The sequence shown here is derived from an EMBL/GenBank/DDBJ whole genome shotgun (WGS) entry which is preliminary data.</text>
</comment>
<feature type="transmembrane region" description="Helical" evidence="2">
    <location>
        <begin position="9"/>
        <end position="29"/>
    </location>
</feature>
<evidence type="ECO:0000313" key="5">
    <source>
        <dbReference type="Proteomes" id="UP001595956"/>
    </source>
</evidence>
<evidence type="ECO:0000256" key="1">
    <source>
        <dbReference type="SAM" id="MobiDB-lite"/>
    </source>
</evidence>
<proteinExistence type="predicted"/>
<gene>
    <name evidence="4" type="ORF">ACFPKY_17440</name>
</gene>
<dbReference type="Pfam" id="PF03372">
    <property type="entry name" value="Exo_endo_phos"/>
    <property type="match status" value="1"/>
</dbReference>
<keyword evidence="5" id="KW-1185">Reference proteome</keyword>
<dbReference type="InterPro" id="IPR051916">
    <property type="entry name" value="GPI-anchor_lipid_remodeler"/>
</dbReference>
<dbReference type="EMBL" id="JBHSMD010000006">
    <property type="protein sequence ID" value="MFC5494899.1"/>
    <property type="molecule type" value="Genomic_DNA"/>
</dbReference>
<dbReference type="GO" id="GO:0004519">
    <property type="term" value="F:endonuclease activity"/>
    <property type="evidence" value="ECO:0007669"/>
    <property type="project" value="UniProtKB-KW"/>
</dbReference>
<reference evidence="5" key="1">
    <citation type="journal article" date="2019" name="Int. J. Syst. Evol. Microbiol.">
        <title>The Global Catalogue of Microorganisms (GCM) 10K type strain sequencing project: providing services to taxonomists for standard genome sequencing and annotation.</title>
        <authorList>
            <consortium name="The Broad Institute Genomics Platform"/>
            <consortium name="The Broad Institute Genome Sequencing Center for Infectious Disease"/>
            <person name="Wu L."/>
            <person name="Ma J."/>
        </authorList>
    </citation>
    <scope>NUCLEOTIDE SEQUENCE [LARGE SCALE GENOMIC DNA]</scope>
    <source>
        <strain evidence="5">KACC 13778</strain>
    </source>
</reference>
<dbReference type="SUPFAM" id="SSF56219">
    <property type="entry name" value="DNase I-like"/>
    <property type="match status" value="1"/>
</dbReference>